<proteinExistence type="inferred from homology"/>
<keyword evidence="18" id="KW-1185">Reference proteome</keyword>
<evidence type="ECO:0000256" key="4">
    <source>
        <dbReference type="ARBA" id="ARBA00018070"/>
    </source>
</evidence>
<protein>
    <recommendedName>
        <fullName evidence="4">Autophagy-related protein 2</fullName>
    </recommendedName>
</protein>
<feature type="domain" description="Plastid division protein CDP1-like 2nd alpha solenoid" evidence="15">
    <location>
        <begin position="474"/>
        <end position="593"/>
    </location>
</feature>
<keyword evidence="9 13" id="KW-0472">Membrane</keyword>
<dbReference type="GO" id="GO:0032266">
    <property type="term" value="F:phosphatidylinositol-3-phosphate binding"/>
    <property type="evidence" value="ECO:0007669"/>
    <property type="project" value="TreeGrafter"/>
</dbReference>
<dbReference type="EMBL" id="OU466859">
    <property type="protein sequence ID" value="CAH2053328.1"/>
    <property type="molecule type" value="Genomic_DNA"/>
</dbReference>
<dbReference type="Pfam" id="PF25515">
    <property type="entry name" value="Arm_PDR"/>
    <property type="match status" value="1"/>
</dbReference>
<dbReference type="GO" id="GO:0034045">
    <property type="term" value="C:phagophore assembly site membrane"/>
    <property type="evidence" value="ECO:0007669"/>
    <property type="project" value="UniProtKB-SubCell"/>
</dbReference>
<name>A0AAU9RXP7_THLAR</name>
<evidence type="ECO:0000259" key="15">
    <source>
        <dbReference type="Pfam" id="PF23468"/>
    </source>
</evidence>
<feature type="non-terminal residue" evidence="17">
    <location>
        <position position="1"/>
    </location>
</feature>
<evidence type="ECO:0000256" key="6">
    <source>
        <dbReference type="ARBA" id="ARBA00022824"/>
    </source>
</evidence>
<keyword evidence="8" id="KW-0445">Lipid transport</keyword>
<evidence type="ECO:0000256" key="12">
    <source>
        <dbReference type="SAM" id="MobiDB-lite"/>
    </source>
</evidence>
<evidence type="ECO:0000256" key="11">
    <source>
        <dbReference type="ARBA" id="ARBA00024615"/>
    </source>
</evidence>
<reference evidence="17 18" key="1">
    <citation type="submission" date="2022-03" db="EMBL/GenBank/DDBJ databases">
        <authorList>
            <person name="Nunn A."/>
            <person name="Chopra R."/>
            <person name="Nunn A."/>
            <person name="Contreras Garrido A."/>
        </authorList>
    </citation>
    <scope>NUCLEOTIDE SEQUENCE [LARGE SCALE GENOMIC DNA]</scope>
</reference>
<evidence type="ECO:0000313" key="17">
    <source>
        <dbReference type="EMBL" id="CAH2053328.1"/>
    </source>
</evidence>
<dbReference type="Pfam" id="PF13329">
    <property type="entry name" value="ATG2_CAD"/>
    <property type="match status" value="2"/>
</dbReference>
<dbReference type="GO" id="GO:0000422">
    <property type="term" value="P:autophagy of mitochondrion"/>
    <property type="evidence" value="ECO:0007669"/>
    <property type="project" value="TreeGrafter"/>
</dbReference>
<keyword evidence="13" id="KW-1133">Transmembrane helix</keyword>
<comment type="catalytic activity">
    <reaction evidence="10">
        <text>a 1,2-diacyl-sn-glycero-3-phospho-L-serine(in) = a 1,2-diacyl-sn-glycero-3-phospho-L-serine(out)</text>
        <dbReference type="Rhea" id="RHEA:38663"/>
        <dbReference type="ChEBI" id="CHEBI:57262"/>
    </reaction>
</comment>
<feature type="non-terminal residue" evidence="17">
    <location>
        <position position="2859"/>
    </location>
</feature>
<dbReference type="InterPro" id="IPR026849">
    <property type="entry name" value="ATG2"/>
</dbReference>
<evidence type="ECO:0000256" key="7">
    <source>
        <dbReference type="ARBA" id="ARBA00023006"/>
    </source>
</evidence>
<dbReference type="GO" id="GO:0005789">
    <property type="term" value="C:endoplasmic reticulum membrane"/>
    <property type="evidence" value="ECO:0007669"/>
    <property type="project" value="UniProtKB-SubCell"/>
</dbReference>
<evidence type="ECO:0000259" key="16">
    <source>
        <dbReference type="Pfam" id="PF25515"/>
    </source>
</evidence>
<evidence type="ECO:0000256" key="10">
    <source>
        <dbReference type="ARBA" id="ARBA00024479"/>
    </source>
</evidence>
<evidence type="ECO:0000256" key="8">
    <source>
        <dbReference type="ARBA" id="ARBA00023055"/>
    </source>
</evidence>
<dbReference type="GO" id="GO:0061709">
    <property type="term" value="P:reticulophagy"/>
    <property type="evidence" value="ECO:0007669"/>
    <property type="project" value="TreeGrafter"/>
</dbReference>
<feature type="transmembrane region" description="Helical" evidence="13">
    <location>
        <begin position="88"/>
        <end position="114"/>
    </location>
</feature>
<keyword evidence="5" id="KW-0813">Transport</keyword>
<evidence type="ECO:0000256" key="1">
    <source>
        <dbReference type="ARBA" id="ARBA00004406"/>
    </source>
</evidence>
<evidence type="ECO:0000256" key="13">
    <source>
        <dbReference type="SAM" id="Phobius"/>
    </source>
</evidence>
<dbReference type="InterPro" id="IPR057137">
    <property type="entry name" value="CDP1-like_a_solenoid_2"/>
</dbReference>
<feature type="domain" description="Plastid division protein CDP1-like 1st alpha solenoid" evidence="16">
    <location>
        <begin position="279"/>
        <end position="426"/>
    </location>
</feature>
<dbReference type="GO" id="GO:0034727">
    <property type="term" value="P:piecemeal microautophagy of the nucleus"/>
    <property type="evidence" value="ECO:0007669"/>
    <property type="project" value="TreeGrafter"/>
</dbReference>
<feature type="region of interest" description="Disordered" evidence="12">
    <location>
        <begin position="1059"/>
        <end position="1083"/>
    </location>
</feature>
<evidence type="ECO:0000256" key="5">
    <source>
        <dbReference type="ARBA" id="ARBA00022448"/>
    </source>
</evidence>
<dbReference type="Proteomes" id="UP000836841">
    <property type="component" value="Chromosome 3"/>
</dbReference>
<dbReference type="GO" id="GO:0000045">
    <property type="term" value="P:autophagosome assembly"/>
    <property type="evidence" value="ECO:0007669"/>
    <property type="project" value="TreeGrafter"/>
</dbReference>
<keyword evidence="13" id="KW-0812">Transmembrane</keyword>
<evidence type="ECO:0000256" key="2">
    <source>
        <dbReference type="ARBA" id="ARBA00004623"/>
    </source>
</evidence>
<gene>
    <name evidence="17" type="ORF">TAV2_LOCUS9348</name>
</gene>
<evidence type="ECO:0000259" key="14">
    <source>
        <dbReference type="Pfam" id="PF13355"/>
    </source>
</evidence>
<dbReference type="Pfam" id="PF23468">
    <property type="entry name" value="ARC6"/>
    <property type="match status" value="1"/>
</dbReference>
<dbReference type="GO" id="GO:0006869">
    <property type="term" value="P:lipid transport"/>
    <property type="evidence" value="ECO:0007669"/>
    <property type="project" value="UniProtKB-KW"/>
</dbReference>
<dbReference type="GO" id="GO:0061908">
    <property type="term" value="C:phagophore"/>
    <property type="evidence" value="ECO:0007669"/>
    <property type="project" value="TreeGrafter"/>
</dbReference>
<comment type="catalytic activity">
    <reaction evidence="11">
        <text>a 1,2-diacyl-sn-glycero-3-phosphoethanolamine(in) = a 1,2-diacyl-sn-glycero-3-phosphoethanolamine(out)</text>
        <dbReference type="Rhea" id="RHEA:38895"/>
        <dbReference type="ChEBI" id="CHEBI:64612"/>
    </reaction>
</comment>
<accession>A0AAU9RXP7</accession>
<evidence type="ECO:0000256" key="3">
    <source>
        <dbReference type="ARBA" id="ARBA00009714"/>
    </source>
</evidence>
<dbReference type="GO" id="GO:0043495">
    <property type="term" value="F:protein-membrane adaptor activity"/>
    <property type="evidence" value="ECO:0007669"/>
    <property type="project" value="TreeGrafter"/>
</dbReference>
<dbReference type="InterPro" id="IPR025344">
    <property type="entry name" value="CDP1-like_IMS"/>
</dbReference>
<dbReference type="PANTHER" id="PTHR13190">
    <property type="entry name" value="AUTOPHAGY-RELATED 2, ISOFORM A"/>
    <property type="match status" value="1"/>
</dbReference>
<comment type="similarity">
    <text evidence="3">Belongs to the ATG2 family.</text>
</comment>
<feature type="compositionally biased region" description="Basic and acidic residues" evidence="12">
    <location>
        <begin position="1069"/>
        <end position="1083"/>
    </location>
</feature>
<dbReference type="GO" id="GO:0061723">
    <property type="term" value="P:glycophagy"/>
    <property type="evidence" value="ECO:0007669"/>
    <property type="project" value="TreeGrafter"/>
</dbReference>
<dbReference type="Pfam" id="PF13355">
    <property type="entry name" value="ARC6-like_IMS"/>
    <property type="match status" value="1"/>
</dbReference>
<comment type="subcellular location">
    <subcellularLocation>
        <location evidence="1">Endoplasmic reticulum membrane</location>
        <topology evidence="1">Peripheral membrane protein</topology>
    </subcellularLocation>
    <subcellularLocation>
        <location evidence="2">Preautophagosomal structure membrane</location>
        <topology evidence="2">Peripheral membrane protein</topology>
    </subcellularLocation>
</comment>
<dbReference type="PANTHER" id="PTHR13190:SF1">
    <property type="entry name" value="AUTOPHAGY-RELATED 2, ISOFORM A"/>
    <property type="match status" value="1"/>
</dbReference>
<feature type="compositionally biased region" description="Low complexity" evidence="12">
    <location>
        <begin position="1059"/>
        <end position="1068"/>
    </location>
</feature>
<organism evidence="17 18">
    <name type="scientific">Thlaspi arvense</name>
    <name type="common">Field penny-cress</name>
    <dbReference type="NCBI Taxonomy" id="13288"/>
    <lineage>
        <taxon>Eukaryota</taxon>
        <taxon>Viridiplantae</taxon>
        <taxon>Streptophyta</taxon>
        <taxon>Embryophyta</taxon>
        <taxon>Tracheophyta</taxon>
        <taxon>Spermatophyta</taxon>
        <taxon>Magnoliopsida</taxon>
        <taxon>eudicotyledons</taxon>
        <taxon>Gunneridae</taxon>
        <taxon>Pentapetalae</taxon>
        <taxon>rosids</taxon>
        <taxon>malvids</taxon>
        <taxon>Brassicales</taxon>
        <taxon>Brassicaceae</taxon>
        <taxon>Thlaspideae</taxon>
        <taxon>Thlaspi</taxon>
    </lineage>
</organism>
<sequence length="2859" mass="315766">LNKPERPIFRTDPITNLQSNVSLLPTSRPVSYWIYKASVSFSGLPYRHKTKEGNQYNTQNRCEKPCDQIFRFSLRNPVNPYHDNDSSFFTLLFLLLLLLLGFLLCSCSAMPVAYTFPVLPSSSLLSRISNRSTSIIVDRPAVQISGFLLVRSEFGNIDGLSCSFRRFQRGGRRRLNAAGGGTHIVDNAPSRTSSLAASSSTIEIPVTCYQLIGVSDQAEKDEVVKSVINLKKADAEEGYTMEAATARQDLLMDVRDKLLFEPEYAGNIKEKIAPRSPLRIPWAWLPGALCLLQEVGEEKLVLDIGRAALRHLDSKSYIHDIFLSMALAECAIAKAAFEANKVSRGFEALARAQSFLKSKVTLAKLALLTQIEESLEELAPPCTLDLLGLPCLPENAERRRGAIAALRELLRQGLDVEASCQIQDWPCFLNQAISRLLATEIVDLLPWDNLAMTRKNKKSLESHNQRGVIDFNCFYMVLVAHIAVGFSGKQNDMINKAKTICECLIASDGVDLKFEEAFCSFLLKQGSEAEAIEKLKQLESNSDSSVRNSILGKESRSTSATPSLEAWLTESVFANFPDTRGCSPSLTNFFRAEKKYPENKKMGSSPIINHKTNQRPLSTMQFANSSQHLCTAVEQLAATDLQSPVASAKNIDESGASRPSVQLKRNLGLPQNKIWNGWLSQSNLIKRVSVVALLGCTVFYSLKLAGIKSGRLQSMSRWVSAKPHSESDSGIVRRNLASVDRNGVVGNIKTLLDMLKMHHGEHPDALYLKSSGLSATSSHPTSEVHKRPMLTEDAEELVRQWENIKAEALGPTHQVYSLPEVLDESMLVQWQTLAQTAKAKSCYWRFVLLHLEILQAHVFSDGEVAEIEALLEEAAELVDESQPKNAKYYSTYKIRYTLKKQEDGSLAGTTAKIGIQYTSVTVPVSNEKDRRRDRERLIERERNTMFPWNFAKSAEAAFSRWAVKRVVKFLLKKKLGKLILGDIDLDQLDIQLRDGTIQLSDLAINVDYLNDKFDAPLLIKEGSIGSLLVKMPWKTTGCQVEVDELELVLAPRLESSASSSNEASTSFSNRDDSRNTRPGLGKHENEMLVNAAKSASIDVHEGVKTVAKIVKWFLTSFHVKIKNLIIAFDPDFGKERNEAGPRPTLVLRMTEIECGISEDRVLANEVSPDSFLGINRLANCVKFQGAVVEILNIDDDDDDDGENNCGKKGSDDVTLIMTGEGGGFSGSVNLSIPWRNGSLDIRKVDADVSIDPVELRLQPSTIRWFLQLWKTFTSFGSDCCPSVSHSDFSTDSPAIPTNVVVTPPATLSSPGGQDVEPDITPGLQFISDWFPSSFSKKEEDGEVDIGASVDQFFECFDAMRSYQSAFGSQGMWNWTSSVFTAINAASSLASGSLLLPSEQQHVETSCKVFFAGVSVVLFFQDEDNWKDVSTGIHYLGAELRDISVSFQVCPQNMRLEGEVNSMEIADYCQAENVVDTTNAEYQSNLVKDLQAKVQATLPPFASSDMNANSESLSKIVSDGFLFSNKGLAVKTLLIVAAGGSGFQFIVNLQSSKASSRGTNSFSLSLPPTTFWLNLHSVDMLVNLFNDVSESIPITSHGRNHVASSSKSERLRGSVSIWNARAILCFPFESISERLCNSLGEQFIVVDLASPLPSDTVRRKEAIPGEMYFTSATRSICLSVGDAGIYLVTSDMKDSETNSCGMQGEFSAYNILLAKNESSHQLSTVGMFWQDKPIVSPWLVERAKMLATQEESIQRDKSGRNGLEFAAVATAKDQEDIYSQTRKEIILASSFCLYVHLLPLTIRLDSWQYIKLCNLVDQAKIWLSRMAANTTEKTEESTAEKTEESVACQTSLVVECDSIDILVRPEPRMGIKNQLQIELPGSWTQLNLRVQKLNFMSVSNLGSMSGAGFFWLAHGEGTLLGSVTGLPDQELLLVSCSNSAIKRGNGGGSNALSSRLAGLDILHLQEPGISYGYLAISVRGCTISAVGGRLDWIDVAFSFFTFEVEKNPQERNSSSSGGSSFTLNLVDVGLSYEPHHENTDYLNQSNDPWVACLVAASSFSLSKTSLVDSIRNDYRIRIQDLGLLLSVDLDLSRFDGTYSSAHLHENGYVKVANEALIEATLRTSSESGLLWELECSKSHLLIETCSDTTSGLIRLATQLQQLLAPDLEESAVHLQTRWDNIQQANARNDFDINDRLSSSDSSGEMKNLRLDSETEAGIIGLMDEINEDAFRFDVNPSSQSYSLECQNNYISSHGQARNRISATPEKLPSNQFMCGSSSKIKPESSQIFLERDGLPEIIEDYCLSEFPPLSEVPQEGDSSGRQLFLETDLRRGNSGWYDDMSLRILEDHVSEATEEDHEERILDGEFSTFGLTSYSAVTANGRILVKNIDLKWRIYSGSDWHDSKKKVEISKSMTGRDTTSCLELELSGVQFQYEIFPIGGICTSKLSLMVQDFYLYDRSKAAPWTLVLGYYNSKDHPRDSSSNAFKLELKAVRPDPETPLEENRLRVALLPILLHLHQSQLDFLISFFGANNLEKPLVSGDSGGSTLSVSVKGQNIIEEALLPYFQKFDIWPVSVRVDYSPHHVDLAALTGGKYAELVNLVPWKGIELQLKHVHAAGIYGWGNVCETILGEWLEDISQNQIHQLLKGIPTVRSLSALYAATAKLVSSPVESYRKDRRLVKGVQRGTIAFLRSISLEAVGLGVHLAAGAHDILLRAEYIFASAPTLPQPQGRTKTNVRHNQPRNAKQGMRQACESIGDGIGKTASALVRTPLKKYQRGDGAGSAFATAVQGVPTAAIAPASACARAVHSALVGIRNSLDPEHKKESMEKFSSNDVKVPFTYSITILLPFEKPEKWHNFGIE</sequence>
<dbReference type="InterPro" id="IPR058032">
    <property type="entry name" value="CDP1-like_a_solenoid_1"/>
</dbReference>
<evidence type="ECO:0000256" key="9">
    <source>
        <dbReference type="ARBA" id="ARBA00023136"/>
    </source>
</evidence>
<evidence type="ECO:0000313" key="18">
    <source>
        <dbReference type="Proteomes" id="UP000836841"/>
    </source>
</evidence>
<keyword evidence="7" id="KW-0072">Autophagy</keyword>
<keyword evidence="6" id="KW-0256">Endoplasmic reticulum</keyword>
<feature type="domain" description="Plastid division protein CDP1-like IMS" evidence="14">
    <location>
        <begin position="794"/>
        <end position="903"/>
    </location>
</feature>